<dbReference type="PANTHER" id="PTHR30632:SF14">
    <property type="entry name" value="TUNGSTATE_MOLYBDATE_CHROMATE-BINDING PROTEIN MODA"/>
    <property type="match status" value="1"/>
</dbReference>
<protein>
    <submittedName>
        <fullName evidence="7">Molybdenum ABC transporter, periplasmic molybdate-binding protein</fullName>
    </submittedName>
</protein>
<dbReference type="STRING" id="56110.Oscil6304_0595"/>
<dbReference type="HOGENOM" id="CLU_065520_1_0_3"/>
<dbReference type="NCBIfam" id="TIGR01256">
    <property type="entry name" value="modA"/>
    <property type="match status" value="1"/>
</dbReference>
<dbReference type="GO" id="GO:0046872">
    <property type="term" value="F:metal ion binding"/>
    <property type="evidence" value="ECO:0007669"/>
    <property type="project" value="UniProtKB-KW"/>
</dbReference>
<evidence type="ECO:0000313" key="7">
    <source>
        <dbReference type="EMBL" id="AFY80335.1"/>
    </source>
</evidence>
<keyword evidence="3 5" id="KW-0479">Metal-binding</keyword>
<dbReference type="KEGG" id="oac:Oscil6304_0595"/>
<keyword evidence="2 5" id="KW-0500">Molybdenum</keyword>
<dbReference type="InterPro" id="IPR050682">
    <property type="entry name" value="ModA/WtpA"/>
</dbReference>
<dbReference type="CDD" id="cd13539">
    <property type="entry name" value="PBP2_AvModA"/>
    <property type="match status" value="1"/>
</dbReference>
<sequence length="270" mass="29827">MGQYRRKPLRYMVYALLTLLVACGISTGTQPPDSSSAPVTLTVSAAASLNQVLPAIAKLWEQETGNRVMINLGSTGQLAQQIERGAPVDLFVAADTKSIEDLETKALVFSETKTLYGVGRITLWQREDSSFPIKDLQDLTRSEIERIAIANPDHAPYGIAAKQALQSIGIWDEIQPKLVLGENIRQTQQYAETGNVDVAIVALSLSLNRPGQWLLISEDLHQPIEQMLVVPKTAQHPEIAEQFALFINSPKSRPFMQKHGFILPEEDSLK</sequence>
<dbReference type="EMBL" id="CP003607">
    <property type="protein sequence ID" value="AFY80335.1"/>
    <property type="molecule type" value="Genomic_DNA"/>
</dbReference>
<accession>K9TCT7</accession>
<dbReference type="InterPro" id="IPR044084">
    <property type="entry name" value="AvModA-like_subst-bd"/>
</dbReference>
<feature type="binding site" evidence="5">
    <location>
        <position position="184"/>
    </location>
    <ligand>
        <name>molybdate</name>
        <dbReference type="ChEBI" id="CHEBI:36264"/>
    </ligand>
</feature>
<keyword evidence="4 6" id="KW-0732">Signal</keyword>
<name>K9TCT7_9CYAN</name>
<dbReference type="InterPro" id="IPR005950">
    <property type="entry name" value="ModA"/>
</dbReference>
<dbReference type="Gene3D" id="3.40.190.10">
    <property type="entry name" value="Periplasmic binding protein-like II"/>
    <property type="match status" value="2"/>
</dbReference>
<dbReference type="eggNOG" id="COG0725">
    <property type="taxonomic scope" value="Bacteria"/>
</dbReference>
<dbReference type="FunCoup" id="K9TCT7">
    <property type="interactions" value="207"/>
</dbReference>
<dbReference type="GO" id="GO:0015689">
    <property type="term" value="P:molybdate ion transport"/>
    <property type="evidence" value="ECO:0007669"/>
    <property type="project" value="InterPro"/>
</dbReference>
<dbReference type="SUPFAM" id="SSF53850">
    <property type="entry name" value="Periplasmic binding protein-like II"/>
    <property type="match status" value="1"/>
</dbReference>
<dbReference type="InParanoid" id="K9TCT7"/>
<proteinExistence type="inferred from homology"/>
<evidence type="ECO:0000256" key="5">
    <source>
        <dbReference type="PIRSR" id="PIRSR004846-1"/>
    </source>
</evidence>
<dbReference type="OrthoDB" id="9785015at2"/>
<organism evidence="7 8">
    <name type="scientific">Oscillatoria acuminata PCC 6304</name>
    <dbReference type="NCBI Taxonomy" id="56110"/>
    <lineage>
        <taxon>Bacteria</taxon>
        <taxon>Bacillati</taxon>
        <taxon>Cyanobacteriota</taxon>
        <taxon>Cyanophyceae</taxon>
        <taxon>Oscillatoriophycideae</taxon>
        <taxon>Oscillatoriales</taxon>
        <taxon>Oscillatoriaceae</taxon>
        <taxon>Oscillatoria</taxon>
    </lineage>
</organism>
<feature type="chain" id="PRO_5003935869" evidence="6">
    <location>
        <begin position="29"/>
        <end position="270"/>
    </location>
</feature>
<evidence type="ECO:0000256" key="4">
    <source>
        <dbReference type="ARBA" id="ARBA00022729"/>
    </source>
</evidence>
<feature type="binding site" evidence="5">
    <location>
        <position position="75"/>
    </location>
    <ligand>
        <name>molybdate</name>
        <dbReference type="ChEBI" id="CHEBI:36264"/>
    </ligand>
</feature>
<feature type="signal peptide" evidence="6">
    <location>
        <begin position="1"/>
        <end position="28"/>
    </location>
</feature>
<gene>
    <name evidence="7" type="ORF">Oscil6304_0595</name>
</gene>
<keyword evidence="8" id="KW-1185">Reference proteome</keyword>
<reference evidence="7 8" key="1">
    <citation type="submission" date="2012-06" db="EMBL/GenBank/DDBJ databases">
        <title>Finished chromosome of genome of Oscillatoria acuminata PCC 6304.</title>
        <authorList>
            <consortium name="US DOE Joint Genome Institute"/>
            <person name="Gugger M."/>
            <person name="Coursin T."/>
            <person name="Rippka R."/>
            <person name="Tandeau De Marsac N."/>
            <person name="Huntemann M."/>
            <person name="Wei C.-L."/>
            <person name="Han J."/>
            <person name="Detter J.C."/>
            <person name="Han C."/>
            <person name="Tapia R."/>
            <person name="Davenport K."/>
            <person name="Daligault H."/>
            <person name="Erkkila T."/>
            <person name="Gu W."/>
            <person name="Munk A.C.C."/>
            <person name="Teshima H."/>
            <person name="Xu Y."/>
            <person name="Chain P."/>
            <person name="Chen A."/>
            <person name="Krypides N."/>
            <person name="Mavromatis K."/>
            <person name="Markowitz V."/>
            <person name="Szeto E."/>
            <person name="Ivanova N."/>
            <person name="Mikhailova N."/>
            <person name="Ovchinnikova G."/>
            <person name="Pagani I."/>
            <person name="Pati A."/>
            <person name="Goodwin L."/>
            <person name="Peters L."/>
            <person name="Pitluck S."/>
            <person name="Woyke T."/>
            <person name="Kerfeld C."/>
        </authorList>
    </citation>
    <scope>NUCLEOTIDE SEQUENCE [LARGE SCALE GENOMIC DNA]</scope>
    <source>
        <strain evidence="7 8">PCC 6304</strain>
    </source>
</reference>
<evidence type="ECO:0000256" key="2">
    <source>
        <dbReference type="ARBA" id="ARBA00022505"/>
    </source>
</evidence>
<evidence type="ECO:0000256" key="1">
    <source>
        <dbReference type="ARBA" id="ARBA00009175"/>
    </source>
</evidence>
<dbReference type="Pfam" id="PF13531">
    <property type="entry name" value="SBP_bac_11"/>
    <property type="match status" value="1"/>
</dbReference>
<evidence type="ECO:0000256" key="6">
    <source>
        <dbReference type="SAM" id="SignalP"/>
    </source>
</evidence>
<dbReference type="GO" id="GO:1901359">
    <property type="term" value="F:tungstate binding"/>
    <property type="evidence" value="ECO:0007669"/>
    <property type="project" value="UniProtKB-ARBA"/>
</dbReference>
<dbReference type="Proteomes" id="UP000010367">
    <property type="component" value="Chromosome"/>
</dbReference>
<dbReference type="GO" id="GO:0030973">
    <property type="term" value="F:molybdate ion binding"/>
    <property type="evidence" value="ECO:0007669"/>
    <property type="project" value="InterPro"/>
</dbReference>
<dbReference type="PROSITE" id="PS51257">
    <property type="entry name" value="PROKAR_LIPOPROTEIN"/>
    <property type="match status" value="1"/>
</dbReference>
<dbReference type="PIRSF" id="PIRSF004846">
    <property type="entry name" value="ModA"/>
    <property type="match status" value="1"/>
</dbReference>
<dbReference type="PATRIC" id="fig|56110.3.peg.710"/>
<comment type="similarity">
    <text evidence="1">Belongs to the bacterial solute-binding protein ModA family.</text>
</comment>
<feature type="binding site" evidence="5">
    <location>
        <position position="48"/>
    </location>
    <ligand>
        <name>molybdate</name>
        <dbReference type="ChEBI" id="CHEBI:36264"/>
    </ligand>
</feature>
<dbReference type="PANTHER" id="PTHR30632">
    <property type="entry name" value="MOLYBDATE-BINDING PERIPLASMIC PROTEIN"/>
    <property type="match status" value="1"/>
</dbReference>
<dbReference type="FunFam" id="3.40.190.10:FF:000035">
    <property type="entry name" value="Molybdate ABC transporter substrate-binding protein"/>
    <property type="match status" value="1"/>
</dbReference>
<evidence type="ECO:0000256" key="3">
    <source>
        <dbReference type="ARBA" id="ARBA00022723"/>
    </source>
</evidence>
<evidence type="ECO:0000313" key="8">
    <source>
        <dbReference type="Proteomes" id="UP000010367"/>
    </source>
</evidence>
<dbReference type="AlphaFoldDB" id="K9TCT7"/>